<dbReference type="PROSITE" id="PS00383">
    <property type="entry name" value="TYR_PHOSPHATASE_1"/>
    <property type="match status" value="1"/>
</dbReference>
<dbReference type="PANTHER" id="PTHR31126">
    <property type="entry name" value="TYROSINE-PROTEIN PHOSPHATASE"/>
    <property type="match status" value="1"/>
</dbReference>
<evidence type="ECO:0000256" key="1">
    <source>
        <dbReference type="ARBA" id="ARBA00009580"/>
    </source>
</evidence>
<accession>A0ABP6PUS5</accession>
<feature type="domain" description="Tyrosine specific protein phosphatases" evidence="2">
    <location>
        <begin position="143"/>
        <end position="178"/>
    </location>
</feature>
<evidence type="ECO:0000313" key="3">
    <source>
        <dbReference type="EMBL" id="GAA3191667.1"/>
    </source>
</evidence>
<evidence type="ECO:0000313" key="4">
    <source>
        <dbReference type="Proteomes" id="UP001501237"/>
    </source>
</evidence>
<keyword evidence="4" id="KW-1185">Reference proteome</keyword>
<sequence length="267" mass="28615">MSEHNRWISLEGAVNVRDLGGLPTHDGAVTRPGHLYRSDNLQGLTPADVALLTGAKGLGHVIDLRSNAEVRLEGPGPLVGHPGVVHHHLSLFAEAGRMTDVDADPEAAADVDKVLPWQRRPADGGRTHRSVGFYHAYLRDRPDSIIDALRVIAHEDRASIVHCAAGKDRTGVVVALALGIAGVTRPAIVADYAATGERISAILARLKASPTYSADLDKRPDDSHIPHASIMEKFLAGLDEEHGGPARWLTAQGWTDDDTAALRSRLL</sequence>
<protein>
    <recommendedName>
        <fullName evidence="2">Tyrosine specific protein phosphatases domain-containing protein</fullName>
    </recommendedName>
</protein>
<dbReference type="InterPro" id="IPR000387">
    <property type="entry name" value="Tyr_Pase_dom"/>
</dbReference>
<comment type="caution">
    <text evidence="3">The sequence shown here is derived from an EMBL/GenBank/DDBJ whole genome shotgun (WGS) entry which is preliminary data.</text>
</comment>
<dbReference type="PROSITE" id="PS50056">
    <property type="entry name" value="TYR_PHOSPHATASE_2"/>
    <property type="match status" value="1"/>
</dbReference>
<name>A0ABP6PUS5_9ACTN</name>
<dbReference type="EMBL" id="BAAAUV010000001">
    <property type="protein sequence ID" value="GAA3191667.1"/>
    <property type="molecule type" value="Genomic_DNA"/>
</dbReference>
<dbReference type="Gene3D" id="3.90.190.10">
    <property type="entry name" value="Protein tyrosine phosphatase superfamily"/>
    <property type="match status" value="1"/>
</dbReference>
<gene>
    <name evidence="3" type="ORF">GCM10010468_00100</name>
</gene>
<reference evidence="4" key="1">
    <citation type="journal article" date="2019" name="Int. J. Syst. Evol. Microbiol.">
        <title>The Global Catalogue of Microorganisms (GCM) 10K type strain sequencing project: providing services to taxonomists for standard genome sequencing and annotation.</title>
        <authorList>
            <consortium name="The Broad Institute Genomics Platform"/>
            <consortium name="The Broad Institute Genome Sequencing Center for Infectious Disease"/>
            <person name="Wu L."/>
            <person name="Ma J."/>
        </authorList>
    </citation>
    <scope>NUCLEOTIDE SEQUENCE [LARGE SCALE GENOMIC DNA]</scope>
    <source>
        <strain evidence="4">JCM 9377</strain>
    </source>
</reference>
<evidence type="ECO:0000259" key="2">
    <source>
        <dbReference type="PROSITE" id="PS50056"/>
    </source>
</evidence>
<dbReference type="Pfam" id="PF13350">
    <property type="entry name" value="Y_phosphatase3"/>
    <property type="match status" value="1"/>
</dbReference>
<comment type="similarity">
    <text evidence="1">Belongs to the protein-tyrosine phosphatase family.</text>
</comment>
<dbReference type="InterPro" id="IPR016130">
    <property type="entry name" value="Tyr_Pase_AS"/>
</dbReference>
<organism evidence="3 4">
    <name type="scientific">Actinocorallia longicatena</name>
    <dbReference type="NCBI Taxonomy" id="111803"/>
    <lineage>
        <taxon>Bacteria</taxon>
        <taxon>Bacillati</taxon>
        <taxon>Actinomycetota</taxon>
        <taxon>Actinomycetes</taxon>
        <taxon>Streptosporangiales</taxon>
        <taxon>Thermomonosporaceae</taxon>
        <taxon>Actinocorallia</taxon>
    </lineage>
</organism>
<dbReference type="SUPFAM" id="SSF52799">
    <property type="entry name" value="(Phosphotyrosine protein) phosphatases II"/>
    <property type="match status" value="1"/>
</dbReference>
<proteinExistence type="inferred from homology"/>
<dbReference type="PANTHER" id="PTHR31126:SF1">
    <property type="entry name" value="TYROSINE SPECIFIC PROTEIN PHOSPHATASES DOMAIN-CONTAINING PROTEIN"/>
    <property type="match status" value="1"/>
</dbReference>
<dbReference type="Proteomes" id="UP001501237">
    <property type="component" value="Unassembled WGS sequence"/>
</dbReference>
<dbReference type="InterPro" id="IPR029021">
    <property type="entry name" value="Prot-tyrosine_phosphatase-like"/>
</dbReference>
<dbReference type="InterPro" id="IPR026893">
    <property type="entry name" value="Tyr/Ser_Pase_IphP-type"/>
</dbReference>
<dbReference type="RefSeq" id="WP_344820995.1">
    <property type="nucleotide sequence ID" value="NZ_BAAAUV010000001.1"/>
</dbReference>